<accession>A0A8H6YTL3</accession>
<reference evidence="2" key="1">
    <citation type="submission" date="2020-05" db="EMBL/GenBank/DDBJ databases">
        <title>Mycena genomes resolve the evolution of fungal bioluminescence.</title>
        <authorList>
            <person name="Tsai I.J."/>
        </authorList>
    </citation>
    <scope>NUCLEOTIDE SEQUENCE</scope>
    <source>
        <strain evidence="2">CCC161011</strain>
    </source>
</reference>
<comment type="caution">
    <text evidence="2">The sequence shown here is derived from an EMBL/GenBank/DDBJ whole genome shotgun (WGS) entry which is preliminary data.</text>
</comment>
<protein>
    <submittedName>
        <fullName evidence="2">Uncharacterized protein</fullName>
    </submittedName>
</protein>
<evidence type="ECO:0000256" key="1">
    <source>
        <dbReference type="SAM" id="MobiDB-lite"/>
    </source>
</evidence>
<dbReference type="EMBL" id="JACAZI010000003">
    <property type="protein sequence ID" value="KAF7364952.1"/>
    <property type="molecule type" value="Genomic_DNA"/>
</dbReference>
<proteinExistence type="predicted"/>
<dbReference type="AlphaFoldDB" id="A0A8H6YTL3"/>
<evidence type="ECO:0000313" key="2">
    <source>
        <dbReference type="EMBL" id="KAF7364952.1"/>
    </source>
</evidence>
<feature type="region of interest" description="Disordered" evidence="1">
    <location>
        <begin position="51"/>
        <end position="101"/>
    </location>
</feature>
<dbReference type="OrthoDB" id="3048971at2759"/>
<dbReference type="Proteomes" id="UP000620124">
    <property type="component" value="Unassembled WGS sequence"/>
</dbReference>
<gene>
    <name evidence="2" type="ORF">MVEN_00366000</name>
</gene>
<sequence>MQVKILEAAYTGEQGWTAKEIEKLSSETRLTSTWIKAWSGRYKKKLREFTLQKREAKSEPEDDAPPAKKARTGRRQPKVESPPPPILTSSPVPESLPPADNSYMFPVRELLGESDAPVTSSLNSVQNYPRASHADYAYHHGIPPAPLEQSLPPIQQPKSLHFIYQHPSHSGPMLLSRRYAENIDPGPQQQASAPNATPASVNSIAYYPAAPLLVPSSRTPASYAASLFVPTPIAVPRPSSLFVGNRLPPPTTVHTQLSPFCPSNKSTPVCGLQSPFDSSFSNPPSRHMHSMITPSNLRSYMPQHNIENDDSQSTSTSIDDKFLFNSMLNFTPGSPVKRTARDATTVASVPAHDDNVFDLGKTPLKYLSVLQGGYIKGEDGRAVRKMTLDEMYEPLLDEELATSDPFQAAMGLVFMSRTGLDWDAR</sequence>
<organism evidence="2 3">
    <name type="scientific">Mycena venus</name>
    <dbReference type="NCBI Taxonomy" id="2733690"/>
    <lineage>
        <taxon>Eukaryota</taxon>
        <taxon>Fungi</taxon>
        <taxon>Dikarya</taxon>
        <taxon>Basidiomycota</taxon>
        <taxon>Agaricomycotina</taxon>
        <taxon>Agaricomycetes</taxon>
        <taxon>Agaricomycetidae</taxon>
        <taxon>Agaricales</taxon>
        <taxon>Marasmiineae</taxon>
        <taxon>Mycenaceae</taxon>
        <taxon>Mycena</taxon>
    </lineage>
</organism>
<evidence type="ECO:0000313" key="3">
    <source>
        <dbReference type="Proteomes" id="UP000620124"/>
    </source>
</evidence>
<name>A0A8H6YTL3_9AGAR</name>
<keyword evidence="3" id="KW-1185">Reference proteome</keyword>